<evidence type="ECO:0000313" key="2">
    <source>
        <dbReference type="Proteomes" id="UP001580407"/>
    </source>
</evidence>
<proteinExistence type="predicted"/>
<reference evidence="1 2" key="1">
    <citation type="submission" date="2024-09" db="EMBL/GenBank/DDBJ databases">
        <authorList>
            <person name="Ruan L."/>
        </authorList>
    </citation>
    <scope>NUCLEOTIDE SEQUENCE [LARGE SCALE GENOMIC DNA]</scope>
    <source>
        <strain evidence="1 2">D33</strain>
    </source>
</reference>
<dbReference type="Proteomes" id="UP001580407">
    <property type="component" value="Unassembled WGS sequence"/>
</dbReference>
<protein>
    <submittedName>
        <fullName evidence="1">Uncharacterized protein</fullName>
    </submittedName>
</protein>
<evidence type="ECO:0000313" key="1">
    <source>
        <dbReference type="EMBL" id="MFB5685062.1"/>
    </source>
</evidence>
<accession>A0ABV5BHU9</accession>
<organism evidence="1 2">
    <name type="scientific">Paenibacillus terreus</name>
    <dbReference type="NCBI Taxonomy" id="1387834"/>
    <lineage>
        <taxon>Bacteria</taxon>
        <taxon>Bacillati</taxon>
        <taxon>Bacillota</taxon>
        <taxon>Bacilli</taxon>
        <taxon>Bacillales</taxon>
        <taxon>Paenibacillaceae</taxon>
        <taxon>Paenibacillus</taxon>
    </lineage>
</organism>
<name>A0ABV5BHU9_9BACL</name>
<comment type="caution">
    <text evidence="1">The sequence shown here is derived from an EMBL/GenBank/DDBJ whole genome shotgun (WGS) entry which is preliminary data.</text>
</comment>
<keyword evidence="2" id="KW-1185">Reference proteome</keyword>
<dbReference type="EMBL" id="JBHILM010000056">
    <property type="protein sequence ID" value="MFB5685062.1"/>
    <property type="molecule type" value="Genomic_DNA"/>
</dbReference>
<gene>
    <name evidence="1" type="ORF">ACE3NQ_29560</name>
</gene>
<dbReference type="RefSeq" id="WP_375528724.1">
    <property type="nucleotide sequence ID" value="NZ_JBHILM010000056.1"/>
</dbReference>
<sequence length="799" mass="91436">MENQNFIIDFCANGNVSKLILKNDPHQMNWVVDEKYLESVDYKDKDKLFGSFCVAINDKKYNSNEWVGNLSINEEVATITYVLDEVKVLFTYDLQQSADSLFWTIQLINRTQHDVSVSDFRVWASFAYVMYRMNDLNLQTNHSAAVFPSISKNFTKLACVRRSHTAPHLGLYQLDGETKSVGTYCQYENRFFENVSPSLDGVLFHQLVLAGGYPQGFTNSDWIYAKDGFLMKADEKKTWQFVLEPFENQEHFYEVGKKYGHPVYYFEPLAITKQPYDFSFTLPSHLSLKDAFVEYKDSNETSKTQNIMSFMNKSDSSYQATMIFEVPGEHKLSIELDNGKVDSIVINVMKPIQSMINNRAEYISNVLYSGPDGNAPYSYSPVSNQGESLGKLSFVLKKNLLDDLPNITEVQKVEESCVKYIRPKWFVNGDFLKPSFLYGEFYRCMDYEYIGHVFYLLSRFDQSLLKYNTPETYLEWAAEVFRLRVNPDLHHTVRGKEEAKMLGTFFLYIDGLLDEIKKRGLTDKYKEIQALWSDIAAKVAEDSDAYKAAVTEHFYDNAGFGPAAGALASSGHIEAAKKYGELLLANIGFSNDFRAQNPDRWWEALSYMIHSLWGGLTAAAALKVYEKLQDTRYLKAAYRATAGILYCYDTDAKATDKRLNTGEAASTYSVAGPHINRPDLSRNRFGQSTFYRDAGIFSKLFNQEEETADWDMGEELAAYLDGFGKKTFLYKEDNQIKAMNGCIEHTQEGLLIHSYAPYPTEYHFYEAGAHFIALNGEMAKKILYSEGRFIPLKTVEEAR</sequence>